<dbReference type="AlphaFoldDB" id="A0A6N6VGW5"/>
<evidence type="ECO:0008006" key="3">
    <source>
        <dbReference type="Google" id="ProtNLM"/>
    </source>
</evidence>
<organism evidence="1 2">
    <name type="scientific">Parvibaculum sedimenti</name>
    <dbReference type="NCBI Taxonomy" id="2608632"/>
    <lineage>
        <taxon>Bacteria</taxon>
        <taxon>Pseudomonadati</taxon>
        <taxon>Pseudomonadota</taxon>
        <taxon>Alphaproteobacteria</taxon>
        <taxon>Hyphomicrobiales</taxon>
        <taxon>Parvibaculaceae</taxon>
        <taxon>Parvibaculum</taxon>
    </lineage>
</organism>
<protein>
    <recommendedName>
        <fullName evidence="3">HAD family hydrolase</fullName>
    </recommendedName>
</protein>
<keyword evidence="2" id="KW-1185">Reference proteome</keyword>
<dbReference type="Proteomes" id="UP000468901">
    <property type="component" value="Unassembled WGS sequence"/>
</dbReference>
<gene>
    <name evidence="1" type="ORF">F2P47_09370</name>
</gene>
<dbReference type="RefSeq" id="WP_152216091.1">
    <property type="nucleotide sequence ID" value="NZ_WESC01000007.1"/>
</dbReference>
<sequence length="237" mass="25641">MTTTAPATPHLRGLDPLALHEEVLPQIEALSLVRGKPIIVSDCDEVLMQFIAGLELYLETQGLWLDLQSFALTGNIKRRDTGEALPASEMPALMQGFFASSTHSLIPVPGAAKALTALSNRAQVVVLTNVSFSEKETRVRNLAAHGMAYPVIANKGLKGGAVKRLAEIVEAPVVFLDDIPHNLASVAAAHAPTHRVHFIADQRLAKLLGPSEHSHFHTTDWAKAHDFISARLEEDGF</sequence>
<evidence type="ECO:0000313" key="1">
    <source>
        <dbReference type="EMBL" id="KAB7740206.1"/>
    </source>
</evidence>
<dbReference type="SUPFAM" id="SSF56784">
    <property type="entry name" value="HAD-like"/>
    <property type="match status" value="1"/>
</dbReference>
<accession>A0A6N6VGW5</accession>
<proteinExistence type="predicted"/>
<reference evidence="1 2" key="1">
    <citation type="submission" date="2019-09" db="EMBL/GenBank/DDBJ databases">
        <title>Parvibaculum sedimenti sp. nov., isolated from sediment.</title>
        <authorList>
            <person name="Wang Y."/>
        </authorList>
    </citation>
    <scope>NUCLEOTIDE SEQUENCE [LARGE SCALE GENOMIC DNA]</scope>
    <source>
        <strain evidence="1 2">HXT-9</strain>
    </source>
</reference>
<comment type="caution">
    <text evidence="1">The sequence shown here is derived from an EMBL/GenBank/DDBJ whole genome shotgun (WGS) entry which is preliminary data.</text>
</comment>
<name>A0A6N6VGW5_9HYPH</name>
<dbReference type="InterPro" id="IPR036412">
    <property type="entry name" value="HAD-like_sf"/>
</dbReference>
<dbReference type="EMBL" id="WESC01000007">
    <property type="protein sequence ID" value="KAB7740206.1"/>
    <property type="molecule type" value="Genomic_DNA"/>
</dbReference>
<evidence type="ECO:0000313" key="2">
    <source>
        <dbReference type="Proteomes" id="UP000468901"/>
    </source>
</evidence>